<gene>
    <name evidence="2" type="ORF">C8F04DRAFT_1395775</name>
</gene>
<dbReference type="Proteomes" id="UP001218188">
    <property type="component" value="Unassembled WGS sequence"/>
</dbReference>
<name>A0AAD6SVM2_9AGAR</name>
<dbReference type="AlphaFoldDB" id="A0AAD6SVM2"/>
<keyword evidence="3" id="KW-1185">Reference proteome</keyword>
<sequence length="307" mass="33167">MHPTRPFVVPAHLPTHAPTPSPSASRQRRVDDSMERVIEGHGICGAFTSVALPAHSHPFLPLHTTSPPPPSPPLRFPVHIPVDDALRHPAAATILNSAWTSISSPQLPPSARCCRSRVRSVARHSTRYRLLVSNARRAFSGGSPLSTISRACYPSFLALVQYAPLLPPPSSLVIPPTAAHSDQRLAPLVFSTPPTMQTRLPEIETTPPTVAGTPVVHDAAVDEPKLFAQMWEQPSMDHLRLLESSTPTPVLSRAYNRYRAPRKCPPVPALVSVLCTRSLRRTSARPDLHAAATSPCARATRVVGGGE</sequence>
<organism evidence="2 3">
    <name type="scientific">Mycena alexandri</name>
    <dbReference type="NCBI Taxonomy" id="1745969"/>
    <lineage>
        <taxon>Eukaryota</taxon>
        <taxon>Fungi</taxon>
        <taxon>Dikarya</taxon>
        <taxon>Basidiomycota</taxon>
        <taxon>Agaricomycotina</taxon>
        <taxon>Agaricomycetes</taxon>
        <taxon>Agaricomycetidae</taxon>
        <taxon>Agaricales</taxon>
        <taxon>Marasmiineae</taxon>
        <taxon>Mycenaceae</taxon>
        <taxon>Mycena</taxon>
    </lineage>
</organism>
<feature type="non-terminal residue" evidence="2">
    <location>
        <position position="1"/>
    </location>
</feature>
<evidence type="ECO:0000313" key="2">
    <source>
        <dbReference type="EMBL" id="KAJ7033926.1"/>
    </source>
</evidence>
<protein>
    <submittedName>
        <fullName evidence="2">Uncharacterized protein</fullName>
    </submittedName>
</protein>
<feature type="compositionally biased region" description="Low complexity" evidence="1">
    <location>
        <begin position="10"/>
        <end position="25"/>
    </location>
</feature>
<feature type="region of interest" description="Disordered" evidence="1">
    <location>
        <begin position="1"/>
        <end position="29"/>
    </location>
</feature>
<dbReference type="EMBL" id="JARJCM010000061">
    <property type="protein sequence ID" value="KAJ7033926.1"/>
    <property type="molecule type" value="Genomic_DNA"/>
</dbReference>
<accession>A0AAD6SVM2</accession>
<evidence type="ECO:0000256" key="1">
    <source>
        <dbReference type="SAM" id="MobiDB-lite"/>
    </source>
</evidence>
<comment type="caution">
    <text evidence="2">The sequence shown here is derived from an EMBL/GenBank/DDBJ whole genome shotgun (WGS) entry which is preliminary data.</text>
</comment>
<evidence type="ECO:0000313" key="3">
    <source>
        <dbReference type="Proteomes" id="UP001218188"/>
    </source>
</evidence>
<reference evidence="2" key="1">
    <citation type="submission" date="2023-03" db="EMBL/GenBank/DDBJ databases">
        <title>Massive genome expansion in bonnet fungi (Mycena s.s.) driven by repeated elements and novel gene families across ecological guilds.</title>
        <authorList>
            <consortium name="Lawrence Berkeley National Laboratory"/>
            <person name="Harder C.B."/>
            <person name="Miyauchi S."/>
            <person name="Viragh M."/>
            <person name="Kuo A."/>
            <person name="Thoen E."/>
            <person name="Andreopoulos B."/>
            <person name="Lu D."/>
            <person name="Skrede I."/>
            <person name="Drula E."/>
            <person name="Henrissat B."/>
            <person name="Morin E."/>
            <person name="Kohler A."/>
            <person name="Barry K."/>
            <person name="LaButti K."/>
            <person name="Morin E."/>
            <person name="Salamov A."/>
            <person name="Lipzen A."/>
            <person name="Mereny Z."/>
            <person name="Hegedus B."/>
            <person name="Baldrian P."/>
            <person name="Stursova M."/>
            <person name="Weitz H."/>
            <person name="Taylor A."/>
            <person name="Grigoriev I.V."/>
            <person name="Nagy L.G."/>
            <person name="Martin F."/>
            <person name="Kauserud H."/>
        </authorList>
    </citation>
    <scope>NUCLEOTIDE SEQUENCE</scope>
    <source>
        <strain evidence="2">CBHHK200</strain>
    </source>
</reference>
<proteinExistence type="predicted"/>